<dbReference type="EMBL" id="LIZX01000009">
    <property type="protein sequence ID" value="KPJ70028.1"/>
    <property type="molecule type" value="Genomic_DNA"/>
</dbReference>
<proteinExistence type="predicted"/>
<sequence length="426" mass="48901">MKRNICPKKIVLLTILLLVFMAHGWSEDLLSAGGYYKNFSILFLMPAYKLQDTTVEDPDLGAVINRVRFKLDVHASNFLSFHFAYDISPRIQDPLLFEENAFFTFLRPPEYRFDDFRDRLYPKPGEPVSSFGLFHNVDRFYMTLETEFADIFVGRQPIAWGSARVINPTDVIAPFAFNELDKEERWGVDAIRMRIPLGMMDELDVGFIAGENFHPDNNAFFIRGKIYKFQTDISALFLGFRKHMLIGLDVARAIGGAGFWFEAAYVVPDFFREQKDPNEKSYFRTSIGMDYNLSSKTYGFIEYHFNSLGGNQPENYANLFDLSAYQDGSVYLLGKHYLNICATYQLSPLVPFTGLLILNLSDWSFVLSPVFEYNIAENMYLAAGAYLGLGKNPEIVLGPLVPRPLLLRSEFGSYPDMVYTSFRIYF</sequence>
<evidence type="ECO:0000313" key="2">
    <source>
        <dbReference type="Proteomes" id="UP000051861"/>
    </source>
</evidence>
<comment type="caution">
    <text evidence="1">The sequence shown here is derived from an EMBL/GenBank/DDBJ whole genome shotgun (WGS) entry which is preliminary data.</text>
</comment>
<dbReference type="AlphaFoldDB" id="A0A0S7Y7E9"/>
<organism evidence="1 2">
    <name type="scientific">candidate division WOR-1 bacterium DG_54_3</name>
    <dbReference type="NCBI Taxonomy" id="1703775"/>
    <lineage>
        <taxon>Bacteria</taxon>
        <taxon>Bacillati</taxon>
        <taxon>Saganbacteria</taxon>
    </lineage>
</organism>
<reference evidence="1 2" key="1">
    <citation type="journal article" date="2015" name="Microbiome">
        <title>Genomic resolution of linkages in carbon, nitrogen, and sulfur cycling among widespread estuary sediment bacteria.</title>
        <authorList>
            <person name="Baker B.J."/>
            <person name="Lazar C.S."/>
            <person name="Teske A.P."/>
            <person name="Dick G.J."/>
        </authorList>
    </citation>
    <scope>NUCLEOTIDE SEQUENCE [LARGE SCALE GENOMIC DNA]</scope>
    <source>
        <strain evidence="1">DG_54_3</strain>
    </source>
</reference>
<dbReference type="Proteomes" id="UP000051861">
    <property type="component" value="Unassembled WGS sequence"/>
</dbReference>
<evidence type="ECO:0000313" key="1">
    <source>
        <dbReference type="EMBL" id="KPJ70028.1"/>
    </source>
</evidence>
<name>A0A0S7Y7E9_UNCSA</name>
<protein>
    <recommendedName>
        <fullName evidence="3">Alginate export domain-containing protein</fullName>
    </recommendedName>
</protein>
<accession>A0A0S7Y7E9</accession>
<gene>
    <name evidence="1" type="ORF">AMJ44_00915</name>
</gene>
<evidence type="ECO:0008006" key="3">
    <source>
        <dbReference type="Google" id="ProtNLM"/>
    </source>
</evidence>